<evidence type="ECO:0000256" key="8">
    <source>
        <dbReference type="SAM" id="MobiDB-lite"/>
    </source>
</evidence>
<sequence length="546" mass="54305">MQTTLSAPTAAAGAAPTSAAADVAARLASLAQGQPVAAALTPKGGPAQPTHKAAQATPAQPLASRARAVADMDKREDDEELAATMTDSEPVLLAQAAAMPVSDAGAAVDTGWVEACEPGTPLHCGYTGAADAHAGVSPAWALLGLLGLAGGGGGGGGSAPPPPALTITPPGPVTLGIDKGTGKIPGADFGSNYEGNGTQYAIVAVSRHPGGEALSAVEWQALFQVDPLTGEISLLKAANALGCIGSAYQITVSATRGTETTQASTTLSLGVPAAENRLAYDYDTALVSSELAGTSAINLLTIDLGAVDAFSLAADKALYFRPVGTNDLDILLHGKTLTLDDQRTAAKQVEFVGFTNDDNALSFLGYQLALASDGDYYRLSNSESVAGSGCDHILYAPTVAGAMLTGGGGNDLLFGAQNVGGGPGNTLNGGAGNDFLLGGNGNDILIGGDGDDVLVGGMGNDTLTGGAGNDVFVFGGGGADGSNVITDFSTGDRIRIGGLSPHLDYSYEQVMTAAPGTTPTVWHDSGVLYWGTASSNVALASLSTIA</sequence>
<reference evidence="11" key="1">
    <citation type="journal article" date="2019" name="Int. J. Syst. Evol. Microbiol.">
        <title>The Global Catalogue of Microorganisms (GCM) 10K type strain sequencing project: providing services to taxonomists for standard genome sequencing and annotation.</title>
        <authorList>
            <consortium name="The Broad Institute Genomics Platform"/>
            <consortium name="The Broad Institute Genome Sequencing Center for Infectious Disease"/>
            <person name="Wu L."/>
            <person name="Ma J."/>
        </authorList>
    </citation>
    <scope>NUCLEOTIDE SEQUENCE [LARGE SCALE GENOMIC DNA]</scope>
    <source>
        <strain evidence="11">CCUG 48884</strain>
    </source>
</reference>
<organism evidence="10 11">
    <name type="scientific">Thauera mechernichensis</name>
    <dbReference type="NCBI Taxonomy" id="82788"/>
    <lineage>
        <taxon>Bacteria</taxon>
        <taxon>Pseudomonadati</taxon>
        <taxon>Pseudomonadota</taxon>
        <taxon>Betaproteobacteria</taxon>
        <taxon>Rhodocyclales</taxon>
        <taxon>Zoogloeaceae</taxon>
        <taxon>Thauera</taxon>
    </lineage>
</organism>
<evidence type="ECO:0000256" key="3">
    <source>
        <dbReference type="ARBA" id="ARBA00022525"/>
    </source>
</evidence>
<feature type="region of interest" description="Disordered" evidence="8">
    <location>
        <begin position="38"/>
        <end position="61"/>
    </location>
</feature>
<dbReference type="PANTHER" id="PTHR38340:SF1">
    <property type="entry name" value="S-LAYER PROTEIN"/>
    <property type="match status" value="1"/>
</dbReference>
<evidence type="ECO:0000256" key="5">
    <source>
        <dbReference type="ARBA" id="ARBA00022737"/>
    </source>
</evidence>
<keyword evidence="7" id="KW-0472">Membrane</keyword>
<dbReference type="Gene3D" id="2.150.10.10">
    <property type="entry name" value="Serralysin-like metalloprotease, C-terminal"/>
    <property type="match status" value="1"/>
</dbReference>
<dbReference type="Pfam" id="PF00353">
    <property type="entry name" value="HemolysinCabind"/>
    <property type="match status" value="2"/>
</dbReference>
<accession>A0ABW3WDL9</accession>
<evidence type="ECO:0000256" key="1">
    <source>
        <dbReference type="ARBA" id="ARBA00004370"/>
    </source>
</evidence>
<protein>
    <submittedName>
        <fullName evidence="10">Calcium-binding protein</fullName>
    </submittedName>
</protein>
<keyword evidence="9" id="KW-0732">Signal</keyword>
<evidence type="ECO:0000313" key="11">
    <source>
        <dbReference type="Proteomes" id="UP001597158"/>
    </source>
</evidence>
<evidence type="ECO:0000256" key="6">
    <source>
        <dbReference type="ARBA" id="ARBA00023026"/>
    </source>
</evidence>
<keyword evidence="6" id="KW-0843">Virulence</keyword>
<dbReference type="PRINTS" id="PR00313">
    <property type="entry name" value="CABNDNGRPT"/>
</dbReference>
<evidence type="ECO:0000256" key="9">
    <source>
        <dbReference type="SAM" id="SignalP"/>
    </source>
</evidence>
<keyword evidence="5" id="KW-0677">Repeat</keyword>
<dbReference type="InterPro" id="IPR018511">
    <property type="entry name" value="Hemolysin-typ_Ca-bd_CS"/>
</dbReference>
<dbReference type="InterPro" id="IPR001343">
    <property type="entry name" value="Hemolysn_Ca-bd"/>
</dbReference>
<keyword evidence="4" id="KW-0800">Toxin</keyword>
<proteinExistence type="predicted"/>
<evidence type="ECO:0000256" key="2">
    <source>
        <dbReference type="ARBA" id="ARBA00004613"/>
    </source>
</evidence>
<comment type="subcellular location">
    <subcellularLocation>
        <location evidence="1">Membrane</location>
    </subcellularLocation>
    <subcellularLocation>
        <location evidence="2">Secreted</location>
    </subcellularLocation>
</comment>
<evidence type="ECO:0000256" key="4">
    <source>
        <dbReference type="ARBA" id="ARBA00022656"/>
    </source>
</evidence>
<dbReference type="SUPFAM" id="SSF51120">
    <property type="entry name" value="beta-Roll"/>
    <property type="match status" value="1"/>
</dbReference>
<evidence type="ECO:0000313" key="10">
    <source>
        <dbReference type="EMBL" id="MFD1264113.1"/>
    </source>
</evidence>
<dbReference type="PRINTS" id="PR01488">
    <property type="entry name" value="RTXTOXINA"/>
</dbReference>
<gene>
    <name evidence="10" type="ORF">ACFQ4M_11010</name>
</gene>
<comment type="caution">
    <text evidence="10">The sequence shown here is derived from an EMBL/GenBank/DDBJ whole genome shotgun (WGS) entry which is preliminary data.</text>
</comment>
<dbReference type="InterPro" id="IPR050557">
    <property type="entry name" value="RTX_toxin/Mannuronan_C5-epim"/>
</dbReference>
<feature type="signal peptide" evidence="9">
    <location>
        <begin position="1"/>
        <end position="20"/>
    </location>
</feature>
<dbReference type="RefSeq" id="WP_277831201.1">
    <property type="nucleotide sequence ID" value="NZ_JARQZE010000002.1"/>
</dbReference>
<feature type="chain" id="PRO_5046715133" evidence="9">
    <location>
        <begin position="21"/>
        <end position="546"/>
    </location>
</feature>
<dbReference type="EMBL" id="JBHTMC010000024">
    <property type="protein sequence ID" value="MFD1264113.1"/>
    <property type="molecule type" value="Genomic_DNA"/>
</dbReference>
<evidence type="ECO:0000256" key="7">
    <source>
        <dbReference type="ARBA" id="ARBA00023136"/>
    </source>
</evidence>
<dbReference type="InterPro" id="IPR011049">
    <property type="entry name" value="Serralysin-like_metalloprot_C"/>
</dbReference>
<keyword evidence="3" id="KW-0964">Secreted</keyword>
<dbReference type="PANTHER" id="PTHR38340">
    <property type="entry name" value="S-LAYER PROTEIN"/>
    <property type="match status" value="1"/>
</dbReference>
<dbReference type="InterPro" id="IPR003995">
    <property type="entry name" value="RTX_toxin_determinant-A"/>
</dbReference>
<dbReference type="Proteomes" id="UP001597158">
    <property type="component" value="Unassembled WGS sequence"/>
</dbReference>
<dbReference type="PROSITE" id="PS00330">
    <property type="entry name" value="HEMOLYSIN_CALCIUM"/>
    <property type="match status" value="3"/>
</dbReference>
<name>A0ABW3WDL9_9RHOO</name>
<keyword evidence="11" id="KW-1185">Reference proteome</keyword>